<gene>
    <name evidence="3" type="ORF">LSH36_73g02036</name>
</gene>
<reference evidence="3" key="1">
    <citation type="journal article" date="2023" name="Mol. Biol. Evol.">
        <title>Third-Generation Sequencing Reveals the Adaptive Role of the Epigenome in Three Deep-Sea Polychaetes.</title>
        <authorList>
            <person name="Perez M."/>
            <person name="Aroh O."/>
            <person name="Sun Y."/>
            <person name="Lan Y."/>
            <person name="Juniper S.K."/>
            <person name="Young C.R."/>
            <person name="Angers B."/>
            <person name="Qian P.Y."/>
        </authorList>
    </citation>
    <scope>NUCLEOTIDE SEQUENCE</scope>
    <source>
        <strain evidence="3">P08H-3</strain>
    </source>
</reference>
<dbReference type="EMBL" id="JAODUP010000073">
    <property type="protein sequence ID" value="KAK2163855.1"/>
    <property type="molecule type" value="Genomic_DNA"/>
</dbReference>
<feature type="region of interest" description="Disordered" evidence="1">
    <location>
        <begin position="890"/>
        <end position="930"/>
    </location>
</feature>
<dbReference type="GO" id="GO:0051225">
    <property type="term" value="P:spindle assembly"/>
    <property type="evidence" value="ECO:0007669"/>
    <property type="project" value="InterPro"/>
</dbReference>
<feature type="compositionally biased region" description="Low complexity" evidence="1">
    <location>
        <begin position="896"/>
        <end position="908"/>
    </location>
</feature>
<comment type="caution">
    <text evidence="3">The sequence shown here is derived from an EMBL/GenBank/DDBJ whole genome shotgun (WGS) entry which is preliminary data.</text>
</comment>
<dbReference type="Pfam" id="PF14661">
    <property type="entry name" value="HAUS6_N"/>
    <property type="match status" value="1"/>
</dbReference>
<dbReference type="GO" id="GO:1990498">
    <property type="term" value="C:mitotic spindle microtubule"/>
    <property type="evidence" value="ECO:0007669"/>
    <property type="project" value="TreeGrafter"/>
</dbReference>
<organism evidence="3 4">
    <name type="scientific">Paralvinella palmiformis</name>
    <dbReference type="NCBI Taxonomy" id="53620"/>
    <lineage>
        <taxon>Eukaryota</taxon>
        <taxon>Metazoa</taxon>
        <taxon>Spiralia</taxon>
        <taxon>Lophotrochozoa</taxon>
        <taxon>Annelida</taxon>
        <taxon>Polychaeta</taxon>
        <taxon>Sedentaria</taxon>
        <taxon>Canalipalpata</taxon>
        <taxon>Terebellida</taxon>
        <taxon>Terebelliformia</taxon>
        <taxon>Alvinellidae</taxon>
        <taxon>Paralvinella</taxon>
    </lineage>
</organism>
<feature type="compositionally biased region" description="Polar residues" evidence="1">
    <location>
        <begin position="635"/>
        <end position="654"/>
    </location>
</feature>
<evidence type="ECO:0000256" key="1">
    <source>
        <dbReference type="SAM" id="MobiDB-lite"/>
    </source>
</evidence>
<evidence type="ECO:0000313" key="3">
    <source>
        <dbReference type="EMBL" id="KAK2163855.1"/>
    </source>
</evidence>
<feature type="region of interest" description="Disordered" evidence="1">
    <location>
        <begin position="592"/>
        <end position="664"/>
    </location>
</feature>
<feature type="compositionally biased region" description="Polar residues" evidence="1">
    <location>
        <begin position="592"/>
        <end position="605"/>
    </location>
</feature>
<feature type="region of interest" description="Disordered" evidence="1">
    <location>
        <begin position="818"/>
        <end position="838"/>
    </location>
</feature>
<feature type="compositionally biased region" description="Polar residues" evidence="1">
    <location>
        <begin position="959"/>
        <end position="974"/>
    </location>
</feature>
<dbReference type="Proteomes" id="UP001208570">
    <property type="component" value="Unassembled WGS sequence"/>
</dbReference>
<dbReference type="AlphaFoldDB" id="A0AAD9NBE8"/>
<dbReference type="InterPro" id="IPR026797">
    <property type="entry name" value="HAUS_6"/>
</dbReference>
<dbReference type="PANTHER" id="PTHR16151:SF2">
    <property type="entry name" value="HAUS AUGMIN-LIKE COMPLEX SUBUNIT 6"/>
    <property type="match status" value="1"/>
</dbReference>
<feature type="region of interest" description="Disordered" evidence="1">
    <location>
        <begin position="250"/>
        <end position="272"/>
    </location>
</feature>
<dbReference type="InterPro" id="IPR028163">
    <property type="entry name" value="HAUS_6_N"/>
</dbReference>
<accession>A0AAD9NBE8</accession>
<feature type="compositionally biased region" description="Low complexity" evidence="1">
    <location>
        <begin position="818"/>
        <end position="831"/>
    </location>
</feature>
<feature type="domain" description="HAUS augmin-like complex subunit 6 N-terminal" evidence="2">
    <location>
        <begin position="47"/>
        <end position="303"/>
    </location>
</feature>
<feature type="compositionally biased region" description="Polar residues" evidence="1">
    <location>
        <begin position="255"/>
        <end position="270"/>
    </location>
</feature>
<dbReference type="GO" id="GO:0008017">
    <property type="term" value="F:microtubule binding"/>
    <property type="evidence" value="ECO:0007669"/>
    <property type="project" value="TreeGrafter"/>
</dbReference>
<dbReference type="GO" id="GO:0070652">
    <property type="term" value="C:HAUS complex"/>
    <property type="evidence" value="ECO:0007669"/>
    <property type="project" value="InterPro"/>
</dbReference>
<proteinExistence type="predicted"/>
<evidence type="ECO:0000313" key="4">
    <source>
        <dbReference type="Proteomes" id="UP001208570"/>
    </source>
</evidence>
<dbReference type="PANTHER" id="PTHR16151">
    <property type="entry name" value="HAUS AUGMIN-LIKE COMPLEX SUBUNIT 6"/>
    <property type="match status" value="1"/>
</dbReference>
<keyword evidence="4" id="KW-1185">Reference proteome</keyword>
<sequence length="1241" mass="138980">MHFGEQLSGEDYKSPLKFHLFKEAVTCKQYWDFGNSMGDPVDMGQIFFTNLLLLGFDTAAMERKWRIPFNKDMFVLPNKKGFETVMHFLFDRLSAVKCKEMFRDCWPVIDKKREQLFRKCCHTWLSQIVEEDGDAVLPRIVPSTFMSPGGNKFVELLMYFSVHVLLKVSQNDNGIKRKDHLQHPVVTSQALSSGLASVMNNVMQCSAVRLRTKFLAHVKQTCVVQEKWRDYAVDQVKMFRSLTKAHREKERQLRSELSQAAEQGSLSGSPISARRKSGLLQYDYDIQSVKRGQKVQKVRDLWHSLHEYLESTEKDKQVIDSLIEGSLDKCKIDASELNIKVPDLLLRQCEQEIHRRGVENIYVGGKLNLLSLIQLWNLSLHLYIDKLNRTGLPKFADALPRMTHEVHTHHVSLNDLQSLRLRLEREVLPQVKESIKTMKAKLEKELFKDKSPDSLRTTSLGLGLLPQTPPVGFEPDDTETPATNIRITLSPAQGIGSTVKGSNVSIMDMQDSSTNGLPCDKYLHPDAVAELISEIGRRVRAKQSKDVQQGSPLSCHTSYDKTDTQFTSRLPTCGYTTVEDTGYKQRIHFTSASEAKSVEQSVSKQRMSRQGMKHPPLSERQVIGSSRTQTRRPNARQIQAPTKTTTSGSTSNADRPTAGHKGNTEPMIQDVLADKIAEAMVGLSPEVNEYKQEVDFLQDPLSYLHSNDADAFCSKDKLHHSLPKTGHRLWHDSLLHDSIGPLSSTRMDQSTRISVNKKPTDPLATKLFTLGGSDYEDGTCMDRPDHGSDLASKMATKQPHHRPDLDRIRAASPLIDNLPSSISSISPQSDRSSIKISDRGQNTLINEIELTEEDEQTLEGDLERSNTNLIRANEDVRTGPICQSLNDHLEAERARSSGSLSGSDHLLGTNKSSLSVERRDDNDDGQSLLDPEDSVRVIKFQNGSFSEFLDKSPVKGLGQSESDVHTPSESPSKSQLRAMKKHLDETTESLLSQYQELADTVKSPQRIAKPVERFLTENDVLRGGTRPKPLPLISKTPTMSFLDSYINCSPPPGKYGNITVSDDSQSYVIKKLTLDWNDESDEDAGTGGGMDCMPESGSTDHSSHRDEIHRQLVALSPQSAHRVASKQRQQPAESLTRHLGGVGFLGDEAGLMDERSMLLPDDFELGLNNTPLRESADHSTSHDVQLLNLSTIPMSPYTDRLHQTEHKLQTWTNDLFNEDASCLVQGSPSVPSERVGKLIDI</sequence>
<protein>
    <recommendedName>
        <fullName evidence="2">HAUS augmin-like complex subunit 6 N-terminal domain-containing protein</fullName>
    </recommendedName>
</protein>
<feature type="region of interest" description="Disordered" evidence="1">
    <location>
        <begin position="950"/>
        <end position="974"/>
    </location>
</feature>
<name>A0AAD9NBE8_9ANNE</name>
<evidence type="ECO:0000259" key="2">
    <source>
        <dbReference type="Pfam" id="PF14661"/>
    </source>
</evidence>